<dbReference type="EMBL" id="SRLO01000314">
    <property type="protein sequence ID" value="TNN61498.1"/>
    <property type="molecule type" value="Genomic_DNA"/>
</dbReference>
<comment type="caution">
    <text evidence="2">The sequence shown here is derived from an EMBL/GenBank/DDBJ whole genome shotgun (WGS) entry which is preliminary data.</text>
</comment>
<protein>
    <submittedName>
        <fullName evidence="2">Uncharacterized protein</fullName>
    </submittedName>
</protein>
<organism evidence="2 3">
    <name type="scientific">Liparis tanakae</name>
    <name type="common">Tanaka's snailfish</name>
    <dbReference type="NCBI Taxonomy" id="230148"/>
    <lineage>
        <taxon>Eukaryota</taxon>
        <taxon>Metazoa</taxon>
        <taxon>Chordata</taxon>
        <taxon>Craniata</taxon>
        <taxon>Vertebrata</taxon>
        <taxon>Euteleostomi</taxon>
        <taxon>Actinopterygii</taxon>
        <taxon>Neopterygii</taxon>
        <taxon>Teleostei</taxon>
        <taxon>Neoteleostei</taxon>
        <taxon>Acanthomorphata</taxon>
        <taxon>Eupercaria</taxon>
        <taxon>Perciformes</taxon>
        <taxon>Cottioidei</taxon>
        <taxon>Cottales</taxon>
        <taxon>Liparidae</taxon>
        <taxon>Liparis</taxon>
    </lineage>
</organism>
<feature type="compositionally biased region" description="Basic and acidic residues" evidence="1">
    <location>
        <begin position="59"/>
        <end position="89"/>
    </location>
</feature>
<feature type="region of interest" description="Disordered" evidence="1">
    <location>
        <begin position="59"/>
        <end position="151"/>
    </location>
</feature>
<dbReference type="AlphaFoldDB" id="A0A4Z2H6H2"/>
<evidence type="ECO:0000313" key="3">
    <source>
        <dbReference type="Proteomes" id="UP000314294"/>
    </source>
</evidence>
<name>A0A4Z2H6H2_9TELE</name>
<dbReference type="Proteomes" id="UP000314294">
    <property type="component" value="Unassembled WGS sequence"/>
</dbReference>
<gene>
    <name evidence="2" type="ORF">EYF80_028243</name>
</gene>
<evidence type="ECO:0000256" key="1">
    <source>
        <dbReference type="SAM" id="MobiDB-lite"/>
    </source>
</evidence>
<feature type="compositionally biased region" description="Basic and acidic residues" evidence="1">
    <location>
        <begin position="110"/>
        <end position="120"/>
    </location>
</feature>
<reference evidence="2 3" key="1">
    <citation type="submission" date="2019-03" db="EMBL/GenBank/DDBJ databases">
        <title>First draft genome of Liparis tanakae, snailfish: a comprehensive survey of snailfish specific genes.</title>
        <authorList>
            <person name="Kim W."/>
            <person name="Song I."/>
            <person name="Jeong J.-H."/>
            <person name="Kim D."/>
            <person name="Kim S."/>
            <person name="Ryu S."/>
            <person name="Song J.Y."/>
            <person name="Lee S.K."/>
        </authorList>
    </citation>
    <scope>NUCLEOTIDE SEQUENCE [LARGE SCALE GENOMIC DNA]</scope>
    <source>
        <tissue evidence="2">Muscle</tissue>
    </source>
</reference>
<dbReference type="OrthoDB" id="10600805at2759"/>
<proteinExistence type="predicted"/>
<keyword evidence="3" id="KW-1185">Reference proteome</keyword>
<evidence type="ECO:0000313" key="2">
    <source>
        <dbReference type="EMBL" id="TNN61498.1"/>
    </source>
</evidence>
<sequence>MATGERRLTLFRAQAWRTLSYFWGSSSLPNRMLLRMVPGNTQGCWAAYNHLNPADADQRLRQLLDGQREEQGERELDGPVEGDRDEHASGGDGVAQEDVGGEGHEDDDLAAGKEGGHVEPPEVGALQDLADLFPGERGRQVEEEQGAQSVR</sequence>
<accession>A0A4Z2H6H2</accession>